<evidence type="ECO:0000313" key="3">
    <source>
        <dbReference type="Proteomes" id="UP000199513"/>
    </source>
</evidence>
<dbReference type="Pfam" id="PF17164">
    <property type="entry name" value="DUF5122"/>
    <property type="match status" value="3"/>
</dbReference>
<evidence type="ECO:0000313" key="2">
    <source>
        <dbReference type="EMBL" id="SFE59899.1"/>
    </source>
</evidence>
<keyword evidence="1" id="KW-0732">Signal</keyword>
<dbReference type="RefSeq" id="WP_091539680.1">
    <property type="nucleotide sequence ID" value="NZ_FONY01000003.1"/>
</dbReference>
<feature type="chain" id="PRO_5011687059" evidence="1">
    <location>
        <begin position="28"/>
        <end position="237"/>
    </location>
</feature>
<proteinExistence type="predicted"/>
<evidence type="ECO:0000256" key="1">
    <source>
        <dbReference type="SAM" id="SignalP"/>
    </source>
</evidence>
<dbReference type="InterPro" id="IPR013431">
    <property type="entry name" value="Delta_60_rpt"/>
</dbReference>
<dbReference type="NCBIfam" id="TIGR02608">
    <property type="entry name" value="delta_60_rpt"/>
    <property type="match status" value="2"/>
</dbReference>
<accession>A0A1I2BUV7</accession>
<dbReference type="OrthoDB" id="9805017at2"/>
<protein>
    <submittedName>
        <fullName evidence="2">Delta-60 repeat domain-containing protein</fullName>
    </submittedName>
</protein>
<gene>
    <name evidence="2" type="ORF">SAMN04488541_1003165</name>
</gene>
<name>A0A1I2BUV7_9BACT</name>
<organism evidence="2 3">
    <name type="scientific">Thermoflexibacter ruber</name>
    <dbReference type="NCBI Taxonomy" id="1003"/>
    <lineage>
        <taxon>Bacteria</taxon>
        <taxon>Pseudomonadati</taxon>
        <taxon>Bacteroidota</taxon>
        <taxon>Cytophagia</taxon>
        <taxon>Cytophagales</taxon>
        <taxon>Thermoflexibacteraceae</taxon>
        <taxon>Thermoflexibacter</taxon>
    </lineage>
</organism>
<dbReference type="AlphaFoldDB" id="A0A1I2BUV7"/>
<sequence>MKKHLPYSHKIWLLGTIICLLSIKTHAQQPGSDFGLQPSLPAEAVSNNVFQKAYALQTDNRLVVGGAFSQVFSVVNNAACNNIARFGALEGVNIGFNVGSGFNNHVYALGLQADGKIVVGGIFTKFNGINANRIARLNTDGGIDASFNVGLGFSSNVNAIAIQADGKIIVGGSFAGFGASTVNGIVRLNADGSLDASFNTGTAFNDAVNTIALQTDGKIIYSIKIGFGFRDMKIPRN</sequence>
<dbReference type="Gene3D" id="2.80.10.50">
    <property type="match status" value="1"/>
</dbReference>
<dbReference type="EMBL" id="FONY01000003">
    <property type="protein sequence ID" value="SFE59899.1"/>
    <property type="molecule type" value="Genomic_DNA"/>
</dbReference>
<reference evidence="2 3" key="1">
    <citation type="submission" date="2016-10" db="EMBL/GenBank/DDBJ databases">
        <authorList>
            <person name="de Groot N.N."/>
        </authorList>
    </citation>
    <scope>NUCLEOTIDE SEQUENCE [LARGE SCALE GENOMIC DNA]</scope>
    <source>
        <strain>GEY</strain>
        <strain evidence="3">DSM 9560</strain>
    </source>
</reference>
<dbReference type="STRING" id="1003.SAMN04488541_1003165"/>
<feature type="signal peptide" evidence="1">
    <location>
        <begin position="1"/>
        <end position="27"/>
    </location>
</feature>
<dbReference type="Proteomes" id="UP000199513">
    <property type="component" value="Unassembled WGS sequence"/>
</dbReference>
<dbReference type="SUPFAM" id="SSF63829">
    <property type="entry name" value="Calcium-dependent phosphotriesterase"/>
    <property type="match status" value="1"/>
</dbReference>
<keyword evidence="3" id="KW-1185">Reference proteome</keyword>